<accession>A0A0V1EZX1</accession>
<name>A0A0V1EZX1_TRIPS</name>
<dbReference type="EMBL" id="JYDR01000002">
    <property type="protein sequence ID" value="KRY79239.1"/>
    <property type="molecule type" value="Genomic_DNA"/>
</dbReference>
<sequence>MLLCTCKCFPKGTRRFLASSQSLGSSLFFNSTTSICKSNSALSVATKSGKATNRNATKIFSESLKRSENSFNTTSMTPEKELVEMGLFFEFHCFFPGKNTMFLAVTANECQSGKNCPQHSILWHVESPGIANGEEH</sequence>
<comment type="caution">
    <text evidence="1">The sequence shown here is derived from an EMBL/GenBank/DDBJ whole genome shotgun (WGS) entry which is preliminary data.</text>
</comment>
<evidence type="ECO:0000313" key="1">
    <source>
        <dbReference type="EMBL" id="KRY79239.1"/>
    </source>
</evidence>
<proteinExistence type="predicted"/>
<organism evidence="1 2">
    <name type="scientific">Trichinella pseudospiralis</name>
    <name type="common">Parasitic roundworm</name>
    <dbReference type="NCBI Taxonomy" id="6337"/>
    <lineage>
        <taxon>Eukaryota</taxon>
        <taxon>Metazoa</taxon>
        <taxon>Ecdysozoa</taxon>
        <taxon>Nematoda</taxon>
        <taxon>Enoplea</taxon>
        <taxon>Dorylaimia</taxon>
        <taxon>Trichinellida</taxon>
        <taxon>Trichinellidae</taxon>
        <taxon>Trichinella</taxon>
    </lineage>
</organism>
<reference evidence="1 2" key="1">
    <citation type="submission" date="2015-01" db="EMBL/GenBank/DDBJ databases">
        <title>Evolution of Trichinella species and genotypes.</title>
        <authorList>
            <person name="Korhonen P.K."/>
            <person name="Edoardo P."/>
            <person name="Giuseppe L.R."/>
            <person name="Gasser R.B."/>
        </authorList>
    </citation>
    <scope>NUCLEOTIDE SEQUENCE [LARGE SCALE GENOMIC DNA]</scope>
    <source>
        <strain evidence="1">ISS13</strain>
    </source>
</reference>
<evidence type="ECO:0000313" key="2">
    <source>
        <dbReference type="Proteomes" id="UP000054632"/>
    </source>
</evidence>
<gene>
    <name evidence="1" type="ORF">T4A_13607</name>
</gene>
<dbReference type="AlphaFoldDB" id="A0A0V1EZX1"/>
<dbReference type="Proteomes" id="UP000054632">
    <property type="component" value="Unassembled WGS sequence"/>
</dbReference>
<protein>
    <submittedName>
        <fullName evidence="1">Uncharacterized protein</fullName>
    </submittedName>
</protein>